<organism evidence="10 11">
    <name type="scientific">Mesotoga prima</name>
    <dbReference type="NCBI Taxonomy" id="1184387"/>
    <lineage>
        <taxon>Bacteria</taxon>
        <taxon>Thermotogati</taxon>
        <taxon>Thermotogota</taxon>
        <taxon>Thermotogae</taxon>
        <taxon>Kosmotogales</taxon>
        <taxon>Kosmotogaceae</taxon>
        <taxon>Mesotoga</taxon>
    </lineage>
</organism>
<dbReference type="PANTHER" id="PTHR12234:SF8">
    <property type="entry name" value="FORMIMINOTRANSFERASE-CYCLODEAMINASE"/>
    <property type="match status" value="1"/>
</dbReference>
<comment type="caution">
    <text evidence="10">The sequence shown here is derived from an EMBL/GenBank/DDBJ whole genome shotgun (WGS) entry which is preliminary data.</text>
</comment>
<dbReference type="InterPro" id="IPR012886">
    <property type="entry name" value="Formiminotransferase_N"/>
</dbReference>
<reference evidence="11" key="1">
    <citation type="journal article" date="2015" name="MBio">
        <title>Genome-Resolved Metagenomic Analysis Reveals Roles for Candidate Phyla and Other Microbial Community Members in Biogeochemical Transformations in Oil Reservoirs.</title>
        <authorList>
            <person name="Hu P."/>
            <person name="Tom L."/>
            <person name="Singh A."/>
            <person name="Thomas B.C."/>
            <person name="Baker B.J."/>
            <person name="Piceno Y.M."/>
            <person name="Andersen G.L."/>
            <person name="Banfield J.F."/>
        </authorList>
    </citation>
    <scope>NUCLEOTIDE SEQUENCE [LARGE SCALE GENOMIC DNA]</scope>
</reference>
<evidence type="ECO:0000256" key="4">
    <source>
        <dbReference type="ARBA" id="ARBA00022490"/>
    </source>
</evidence>
<dbReference type="GO" id="GO:0019557">
    <property type="term" value="P:L-histidine catabolic process to glutamate and formate"/>
    <property type="evidence" value="ECO:0007669"/>
    <property type="project" value="UniProtKB-UniPathway"/>
</dbReference>
<dbReference type="SUPFAM" id="SSF55116">
    <property type="entry name" value="Formiminotransferase domain of formiminotransferase-cyclodeaminase"/>
    <property type="match status" value="2"/>
</dbReference>
<evidence type="ECO:0000313" key="10">
    <source>
        <dbReference type="EMBL" id="KUK82409.1"/>
    </source>
</evidence>
<evidence type="ECO:0000256" key="3">
    <source>
        <dbReference type="ARBA" id="ARBA00012252"/>
    </source>
</evidence>
<evidence type="ECO:0000256" key="5">
    <source>
        <dbReference type="ARBA" id="ARBA00022679"/>
    </source>
</evidence>
<dbReference type="EMBL" id="LGGP01000001">
    <property type="protein sequence ID" value="KUK82409.1"/>
    <property type="molecule type" value="Genomic_DNA"/>
</dbReference>
<evidence type="ECO:0000256" key="6">
    <source>
        <dbReference type="ARBA" id="ARBA00022808"/>
    </source>
</evidence>
<dbReference type="AlphaFoldDB" id="A0A101HTA2"/>
<sequence length="304" mass="34155">MRLIESVPNFSEGRRLDVVEQIVEESSKVKNVWVLDYSSDADHNRSVVTIAGEPEAVETALFNMTLKAKELIDLRNHSGEHPRMGATDVIPLVPVMNTTKEECVELSKKLGKRIGDELQIPVYLYEDSATCSERVSLSNIRKGEFENFASKMADEQWKPDFGPSEIHPSAGVVAVGCREYLIAFNVNLGTDKIEIANKIAKSIRHISGGFRYVKALGFRLEDRNMVQISMNMTNYKKTPLFRVFEVIRSEAERYGVPIVGSEIVGLTPLQALVDVADHYLRLERFSSSSILEKKVLDFIADKDS</sequence>
<protein>
    <recommendedName>
        <fullName evidence="3">glutamate formimidoyltransferase</fullName>
        <ecNumber evidence="3">2.1.2.5</ecNumber>
    </recommendedName>
</protein>
<dbReference type="InterPro" id="IPR037064">
    <property type="entry name" value="Formiminotransferase_N_sf"/>
</dbReference>
<dbReference type="GO" id="GO:0005542">
    <property type="term" value="F:folic acid binding"/>
    <property type="evidence" value="ECO:0007669"/>
    <property type="project" value="UniProtKB-KW"/>
</dbReference>
<dbReference type="GO" id="GO:0005737">
    <property type="term" value="C:cytoplasm"/>
    <property type="evidence" value="ECO:0007669"/>
    <property type="project" value="UniProtKB-SubCell"/>
</dbReference>
<dbReference type="Gene3D" id="3.30.70.670">
    <property type="entry name" value="Formiminotransferase, C-terminal subdomain"/>
    <property type="match status" value="1"/>
</dbReference>
<evidence type="ECO:0000259" key="9">
    <source>
        <dbReference type="SMART" id="SM01222"/>
    </source>
</evidence>
<proteinExistence type="predicted"/>
<dbReference type="PATRIC" id="fig|1184387.3.peg.1046"/>
<dbReference type="Pfam" id="PF02971">
    <property type="entry name" value="FTCD"/>
    <property type="match status" value="1"/>
</dbReference>
<dbReference type="Proteomes" id="UP000054092">
    <property type="component" value="Unassembled WGS sequence"/>
</dbReference>
<name>A0A101HTA2_9BACT</name>
<comment type="pathway">
    <text evidence="2">Amino-acid degradation; L-histidine degradation into L-glutamate; L-glutamate from N-formimidoyl-L-glutamate (transferase route): step 1/1.</text>
</comment>
<keyword evidence="4" id="KW-0963">Cytoplasm</keyword>
<comment type="subcellular location">
    <subcellularLocation>
        <location evidence="1">Cytoplasm</location>
    </subcellularLocation>
</comment>
<dbReference type="SMART" id="SM01221">
    <property type="entry name" value="FTCD"/>
    <property type="match status" value="1"/>
</dbReference>
<gene>
    <name evidence="10" type="ORF">XD94_0022</name>
</gene>
<dbReference type="NCBIfam" id="TIGR02024">
    <property type="entry name" value="FtcD"/>
    <property type="match status" value="1"/>
</dbReference>
<dbReference type="SMART" id="SM01222">
    <property type="entry name" value="FTCD_N"/>
    <property type="match status" value="1"/>
</dbReference>
<dbReference type="InterPro" id="IPR004227">
    <property type="entry name" value="Formiminotransferase_cat"/>
</dbReference>
<keyword evidence="5 10" id="KW-0808">Transferase</keyword>
<evidence type="ECO:0000259" key="8">
    <source>
        <dbReference type="SMART" id="SM01221"/>
    </source>
</evidence>
<dbReference type="PANTHER" id="PTHR12234">
    <property type="entry name" value="FORMIMINOTRANSFERASE-CYCLODEAMINASE"/>
    <property type="match status" value="1"/>
</dbReference>
<feature type="domain" description="Formiminotransferase N-terminal subdomain" evidence="9">
    <location>
        <begin position="2"/>
        <end position="179"/>
    </location>
</feature>
<evidence type="ECO:0000313" key="11">
    <source>
        <dbReference type="Proteomes" id="UP000054092"/>
    </source>
</evidence>
<evidence type="ECO:0000256" key="1">
    <source>
        <dbReference type="ARBA" id="ARBA00004496"/>
    </source>
</evidence>
<dbReference type="InterPro" id="IPR013802">
    <property type="entry name" value="Formiminotransferase_C"/>
</dbReference>
<dbReference type="GO" id="GO:0019556">
    <property type="term" value="P:L-histidine catabolic process to glutamate and formamide"/>
    <property type="evidence" value="ECO:0007669"/>
    <property type="project" value="UniProtKB-UniPathway"/>
</dbReference>
<dbReference type="UniPathway" id="UPA00379">
    <property type="reaction ID" value="UER00555"/>
</dbReference>
<keyword evidence="6" id="KW-0369">Histidine metabolism</keyword>
<dbReference type="InterPro" id="IPR022384">
    <property type="entry name" value="FormiminoTrfase_cat_dom_sf"/>
</dbReference>
<evidence type="ECO:0000256" key="2">
    <source>
        <dbReference type="ARBA" id="ARBA00005082"/>
    </source>
</evidence>
<keyword evidence="7" id="KW-0290">Folate-binding</keyword>
<dbReference type="GO" id="GO:0030409">
    <property type="term" value="F:glutamate formimidoyltransferase activity"/>
    <property type="evidence" value="ECO:0007669"/>
    <property type="project" value="UniProtKB-EC"/>
</dbReference>
<evidence type="ECO:0000256" key="7">
    <source>
        <dbReference type="ARBA" id="ARBA00022954"/>
    </source>
</evidence>
<dbReference type="InterPro" id="IPR051623">
    <property type="entry name" value="FTCD"/>
</dbReference>
<dbReference type="EC" id="2.1.2.5" evidence="3"/>
<dbReference type="Gene3D" id="3.30.990.10">
    <property type="entry name" value="Formiminotransferase, N-terminal subdomain"/>
    <property type="match status" value="1"/>
</dbReference>
<accession>A0A101HTA2</accession>
<dbReference type="Pfam" id="PF07837">
    <property type="entry name" value="FTCD_N"/>
    <property type="match status" value="1"/>
</dbReference>
<dbReference type="InterPro" id="IPR037070">
    <property type="entry name" value="Formiminotransferase_C_sf"/>
</dbReference>
<feature type="domain" description="Formiminotransferase C-terminal subdomain" evidence="8">
    <location>
        <begin position="180"/>
        <end position="294"/>
    </location>
</feature>